<dbReference type="RefSeq" id="WP_068864882.1">
    <property type="nucleotide sequence ID" value="NZ_LZYB01000005.1"/>
</dbReference>
<organism evidence="2 3">
    <name type="scientific">Erythrobacter dokdonensis DSW-74</name>
    <dbReference type="NCBI Taxonomy" id="1300349"/>
    <lineage>
        <taxon>Bacteria</taxon>
        <taxon>Pseudomonadati</taxon>
        <taxon>Pseudomonadota</taxon>
        <taxon>Alphaproteobacteria</taxon>
        <taxon>Sphingomonadales</taxon>
        <taxon>Erythrobacteraceae</taxon>
        <taxon>Erythrobacter/Porphyrobacter group</taxon>
        <taxon>Erythrobacter</taxon>
    </lineage>
</organism>
<evidence type="ECO:0000256" key="1">
    <source>
        <dbReference type="SAM" id="MobiDB-lite"/>
    </source>
</evidence>
<dbReference type="PATRIC" id="fig|1300349.4.peg.2143"/>
<reference evidence="2 3" key="1">
    <citation type="submission" date="2016-06" db="EMBL/GenBank/DDBJ databases">
        <title>Genome sequence of Porphyrobacter dokdonensis DSW-74.</title>
        <authorList>
            <person name="Kim J.F."/>
            <person name="Song J.Y."/>
        </authorList>
    </citation>
    <scope>NUCLEOTIDE SEQUENCE [LARGE SCALE GENOMIC DNA]</scope>
    <source>
        <strain evidence="2 3">DSW-74</strain>
    </source>
</reference>
<evidence type="ECO:0000313" key="3">
    <source>
        <dbReference type="Proteomes" id="UP000092484"/>
    </source>
</evidence>
<dbReference type="Proteomes" id="UP000092484">
    <property type="component" value="Unassembled WGS sequence"/>
</dbReference>
<protein>
    <submittedName>
        <fullName evidence="2">Uncharacterized protein</fullName>
    </submittedName>
</protein>
<name>A0A1A7BDE0_9SPHN</name>
<evidence type="ECO:0000313" key="2">
    <source>
        <dbReference type="EMBL" id="OBV10548.1"/>
    </source>
</evidence>
<sequence>MYPPAPHHAQSQFSPWQAPLDTPPTGQRHVSDATMSEADMAFHQKRGAETDIRELIWQCRDRYCFAHELIKPHAVLPDRLFDRDMLDLGLLYLPWSELCSAWRRAFFDPQMCLLEDQRTREIRRWRTFVEDEVFARFLRHPDWVRCVLETANLIPLRRPDYELFVGDLFDDIIQDVKERSDHDDDDHD</sequence>
<feature type="region of interest" description="Disordered" evidence="1">
    <location>
        <begin position="1"/>
        <end position="30"/>
    </location>
</feature>
<dbReference type="EMBL" id="LZYB01000005">
    <property type="protein sequence ID" value="OBV10548.1"/>
    <property type="molecule type" value="Genomic_DNA"/>
</dbReference>
<dbReference type="AlphaFoldDB" id="A0A1A7BDE0"/>
<accession>A0A1A7BDE0</accession>
<gene>
    <name evidence="2" type="ORF">I603_2150</name>
</gene>
<keyword evidence="3" id="KW-1185">Reference proteome</keyword>
<dbReference type="STRING" id="1300349.I603_2150"/>
<proteinExistence type="predicted"/>
<comment type="caution">
    <text evidence="2">The sequence shown here is derived from an EMBL/GenBank/DDBJ whole genome shotgun (WGS) entry which is preliminary data.</text>
</comment>